<protein>
    <submittedName>
        <fullName evidence="1">Uncharacterized protein</fullName>
    </submittedName>
</protein>
<evidence type="ECO:0000313" key="2">
    <source>
        <dbReference type="Proteomes" id="UP000314294"/>
    </source>
</evidence>
<keyword evidence="2" id="KW-1185">Reference proteome</keyword>
<reference evidence="1 2" key="1">
    <citation type="submission" date="2019-03" db="EMBL/GenBank/DDBJ databases">
        <title>First draft genome of Liparis tanakae, snailfish: a comprehensive survey of snailfish specific genes.</title>
        <authorList>
            <person name="Kim W."/>
            <person name="Song I."/>
            <person name="Jeong J.-H."/>
            <person name="Kim D."/>
            <person name="Kim S."/>
            <person name="Ryu S."/>
            <person name="Song J.Y."/>
            <person name="Lee S.K."/>
        </authorList>
    </citation>
    <scope>NUCLEOTIDE SEQUENCE [LARGE SCALE GENOMIC DNA]</scope>
    <source>
        <tissue evidence="1">Muscle</tissue>
    </source>
</reference>
<dbReference type="Proteomes" id="UP000314294">
    <property type="component" value="Unassembled WGS sequence"/>
</dbReference>
<evidence type="ECO:0000313" key="1">
    <source>
        <dbReference type="EMBL" id="TNN84696.1"/>
    </source>
</evidence>
<organism evidence="1 2">
    <name type="scientific">Liparis tanakae</name>
    <name type="common">Tanaka's snailfish</name>
    <dbReference type="NCBI Taxonomy" id="230148"/>
    <lineage>
        <taxon>Eukaryota</taxon>
        <taxon>Metazoa</taxon>
        <taxon>Chordata</taxon>
        <taxon>Craniata</taxon>
        <taxon>Vertebrata</taxon>
        <taxon>Euteleostomi</taxon>
        <taxon>Actinopterygii</taxon>
        <taxon>Neopterygii</taxon>
        <taxon>Teleostei</taxon>
        <taxon>Neoteleostei</taxon>
        <taxon>Acanthomorphata</taxon>
        <taxon>Eupercaria</taxon>
        <taxon>Perciformes</taxon>
        <taxon>Cottioidei</taxon>
        <taxon>Cottales</taxon>
        <taxon>Liparidae</taxon>
        <taxon>Liparis</taxon>
    </lineage>
</organism>
<gene>
    <name evidence="1" type="ORF">EYF80_005111</name>
</gene>
<sequence length="127" mass="13598">MSSAADSGVLPSGEAERWQAIMNLAPTFDLLPPTTSPAEGCHRGCRGFTSDTLLFPLCRAGARKAQLVKVQGGHKEEGAEQSWDGMGWSRLCWAGRGQRVQSWASSLQAMGSKPSPRVPGLLYGLHC</sequence>
<accession>A0A4Z2J3C5</accession>
<dbReference type="AlphaFoldDB" id="A0A4Z2J3C5"/>
<proteinExistence type="predicted"/>
<name>A0A4Z2J3C5_9TELE</name>
<dbReference type="EMBL" id="SRLO01000025">
    <property type="protein sequence ID" value="TNN84696.1"/>
    <property type="molecule type" value="Genomic_DNA"/>
</dbReference>
<comment type="caution">
    <text evidence="1">The sequence shown here is derived from an EMBL/GenBank/DDBJ whole genome shotgun (WGS) entry which is preliminary data.</text>
</comment>